<evidence type="ECO:0000313" key="2">
    <source>
        <dbReference type="Proteomes" id="UP001562425"/>
    </source>
</evidence>
<accession>A0ABD1CHT3</accession>
<name>A0ABD1CHT3_CULPP</name>
<sequence length="206" mass="22884">MNRQESQKLEMYILLCQCSHALITSLMNASKRCSPYVQVAIRQRMFQLAESLRLFLSGAPDRSLRGAAAVSGLGSRLDRSLDVSRGSERGTVSRHDVTQDDLNASVATNPEAALTAPGRFPMLQSLLKSLASSADDSVLTEAVHPYAHVPNFATQVLQEMEDLNQVFHADQTPQEMEAVVSKRLARMEESINHILLHLDRLEELQK</sequence>
<keyword evidence="2" id="KW-1185">Reference proteome</keyword>
<evidence type="ECO:0000313" key="1">
    <source>
        <dbReference type="EMBL" id="KAL1375953.1"/>
    </source>
</evidence>
<dbReference type="EMBL" id="JBEHCU010012039">
    <property type="protein sequence ID" value="KAL1375953.1"/>
    <property type="molecule type" value="Genomic_DNA"/>
</dbReference>
<reference evidence="1 2" key="1">
    <citation type="submission" date="2024-05" db="EMBL/GenBank/DDBJ databases">
        <title>Culex pipiens pipiens assembly and annotation.</title>
        <authorList>
            <person name="Alout H."/>
            <person name="Durand T."/>
        </authorList>
    </citation>
    <scope>NUCLEOTIDE SEQUENCE [LARGE SCALE GENOMIC DNA]</scope>
    <source>
        <strain evidence="1">HA-2024</strain>
        <tissue evidence="1">Whole body</tissue>
    </source>
</reference>
<organism evidence="1 2">
    <name type="scientific">Culex pipiens pipiens</name>
    <name type="common">Northern house mosquito</name>
    <dbReference type="NCBI Taxonomy" id="38569"/>
    <lineage>
        <taxon>Eukaryota</taxon>
        <taxon>Metazoa</taxon>
        <taxon>Ecdysozoa</taxon>
        <taxon>Arthropoda</taxon>
        <taxon>Hexapoda</taxon>
        <taxon>Insecta</taxon>
        <taxon>Pterygota</taxon>
        <taxon>Neoptera</taxon>
        <taxon>Endopterygota</taxon>
        <taxon>Diptera</taxon>
        <taxon>Nematocera</taxon>
        <taxon>Culicoidea</taxon>
        <taxon>Culicidae</taxon>
        <taxon>Culicinae</taxon>
        <taxon>Culicini</taxon>
        <taxon>Culex</taxon>
        <taxon>Culex</taxon>
    </lineage>
</organism>
<dbReference type="AlphaFoldDB" id="A0ABD1CHT3"/>
<gene>
    <name evidence="1" type="ORF">pipiens_017171</name>
</gene>
<proteinExistence type="predicted"/>
<protein>
    <recommendedName>
        <fullName evidence="3">Mediator of RNA polymerase II transcription subunit 30</fullName>
    </recommendedName>
</protein>
<dbReference type="Proteomes" id="UP001562425">
    <property type="component" value="Unassembled WGS sequence"/>
</dbReference>
<evidence type="ECO:0008006" key="3">
    <source>
        <dbReference type="Google" id="ProtNLM"/>
    </source>
</evidence>
<comment type="caution">
    <text evidence="1">The sequence shown here is derived from an EMBL/GenBank/DDBJ whole genome shotgun (WGS) entry which is preliminary data.</text>
</comment>